<protein>
    <recommendedName>
        <fullName evidence="2">SANTA domain-containing protein</fullName>
    </recommendedName>
</protein>
<accession>A0ABC8V486</accession>
<feature type="region of interest" description="Disordered" evidence="1">
    <location>
        <begin position="148"/>
        <end position="186"/>
    </location>
</feature>
<evidence type="ECO:0000313" key="4">
    <source>
        <dbReference type="Proteomes" id="UP001642360"/>
    </source>
</evidence>
<feature type="compositionally biased region" description="Basic and acidic residues" evidence="1">
    <location>
        <begin position="160"/>
        <end position="178"/>
    </location>
</feature>
<feature type="domain" description="SANTA" evidence="2">
    <location>
        <begin position="33"/>
        <end position="125"/>
    </location>
</feature>
<feature type="compositionally biased region" description="Basic residues" evidence="1">
    <location>
        <begin position="636"/>
        <end position="651"/>
    </location>
</feature>
<dbReference type="EMBL" id="CAUOFW020010346">
    <property type="protein sequence ID" value="CAK9188177.1"/>
    <property type="molecule type" value="Genomic_DNA"/>
</dbReference>
<dbReference type="PANTHER" id="PTHR35311:SF9">
    <property type="entry name" value="KINETOCHORE-ASSOCIATED PROTEIN KNL-2 HOMOLOG"/>
    <property type="match status" value="1"/>
</dbReference>
<gene>
    <name evidence="3" type="ORF">ILEXP_LOCUS58828</name>
</gene>
<sequence>MASASTSSTRPLVNNDNDANTGNESKSYFRKTVCLHDWWLINAEHEYEGKRLGVAGFTSREQQAMRVFVSAPISRRYDVFTLETIDGICVIVKGLINKVRTEENGFPSEVFNHFVFGFPPHWEEYAAEIVARSNRGLGKFSMCSGTVTGEGDSYEGTPKNNEKGITEERHDDRGRESGAVEDNESPVGVRKVWPSHVLSGNIVGGASKDLTLQNQGFASLTSAEVEHRADTCSGVSNIDVGSTVERFSSASKDEGHLSFTAGLVNNDTCNMVNSSLSTNPASNDVNSLDVNITVELEAPSHRVLRSGKKVNLQKNERKVKKGTHGNPKGNNLENVKNLNDNTKMDNTMMESPLPGTSDVNNANSLKVSEDVIAETSSMNARSFKRLEDSKLYGKDVGIERGSINFSAVSLLQHPEMAVGCVDEGVISVNNSKLSNIAAGGIENESLSGAPVVESTNTEGAAGNCPDDIARQHIGLYGSERNIVSPFIKNMYANATPNNDKTGRSYKLRNLRDHQKENPVSNWFLKYRSRKCNSPSGAPKNLGEEKLNTKSITKNFVFGEEKDILAKTRRNSEGKMLRTCLSKSKLKQVDSQTTNCLLYNHKNKSSSVSMGSSEEVKYSVPDGDRDSGGGNDFKTAAVKKKSNSKGASKAKRKLEYVTPITRKGKREASIVTPESFKRSRSGSSSHWN</sequence>
<feature type="region of interest" description="Disordered" evidence="1">
    <location>
        <begin position="316"/>
        <end position="336"/>
    </location>
</feature>
<dbReference type="AlphaFoldDB" id="A0ABC8V486"/>
<organism evidence="3 4">
    <name type="scientific">Ilex paraguariensis</name>
    <name type="common">yerba mate</name>
    <dbReference type="NCBI Taxonomy" id="185542"/>
    <lineage>
        <taxon>Eukaryota</taxon>
        <taxon>Viridiplantae</taxon>
        <taxon>Streptophyta</taxon>
        <taxon>Embryophyta</taxon>
        <taxon>Tracheophyta</taxon>
        <taxon>Spermatophyta</taxon>
        <taxon>Magnoliopsida</taxon>
        <taxon>eudicotyledons</taxon>
        <taxon>Gunneridae</taxon>
        <taxon>Pentapetalae</taxon>
        <taxon>asterids</taxon>
        <taxon>campanulids</taxon>
        <taxon>Aquifoliales</taxon>
        <taxon>Aquifoliaceae</taxon>
        <taxon>Ilex</taxon>
    </lineage>
</organism>
<evidence type="ECO:0000256" key="1">
    <source>
        <dbReference type="SAM" id="MobiDB-lite"/>
    </source>
</evidence>
<feature type="region of interest" description="Disordered" evidence="1">
    <location>
        <begin position="603"/>
        <end position="687"/>
    </location>
</feature>
<dbReference type="InterPro" id="IPR053090">
    <property type="entry name" value="Centromere_KNL-2_homolog"/>
</dbReference>
<evidence type="ECO:0000313" key="3">
    <source>
        <dbReference type="EMBL" id="CAK9188177.1"/>
    </source>
</evidence>
<name>A0ABC8V486_9AQUA</name>
<feature type="region of interest" description="Disordered" evidence="1">
    <location>
        <begin position="1"/>
        <end position="21"/>
    </location>
</feature>
<proteinExistence type="predicted"/>
<evidence type="ECO:0000259" key="2">
    <source>
        <dbReference type="Pfam" id="PF09133"/>
    </source>
</evidence>
<comment type="caution">
    <text evidence="3">The sequence shown here is derived from an EMBL/GenBank/DDBJ whole genome shotgun (WGS) entry which is preliminary data.</text>
</comment>
<keyword evidence="4" id="KW-1185">Reference proteome</keyword>
<reference evidence="3 4" key="1">
    <citation type="submission" date="2024-02" db="EMBL/GenBank/DDBJ databases">
        <authorList>
            <person name="Vignale AGUSTIN F."/>
            <person name="Sosa J E."/>
            <person name="Modenutti C."/>
        </authorList>
    </citation>
    <scope>NUCLEOTIDE SEQUENCE [LARGE SCALE GENOMIC DNA]</scope>
</reference>
<dbReference type="PANTHER" id="PTHR35311">
    <property type="entry name" value="KINETOCHORE-ASSOCIATED PROTEIN KNL-2 HOMOLOG"/>
    <property type="match status" value="1"/>
</dbReference>
<dbReference type="Proteomes" id="UP001642360">
    <property type="component" value="Unassembled WGS sequence"/>
</dbReference>
<dbReference type="InterPro" id="IPR015216">
    <property type="entry name" value="SANTA"/>
</dbReference>
<dbReference type="Pfam" id="PF09133">
    <property type="entry name" value="SANTA"/>
    <property type="match status" value="1"/>
</dbReference>
<feature type="compositionally biased region" description="Basic and acidic residues" evidence="1">
    <location>
        <begin position="613"/>
        <end position="626"/>
    </location>
</feature>